<comment type="caution">
    <text evidence="1">The sequence shown here is derived from an EMBL/GenBank/DDBJ whole genome shotgun (WGS) entry which is preliminary data.</text>
</comment>
<evidence type="ECO:0000313" key="2">
    <source>
        <dbReference type="Proteomes" id="UP000821865"/>
    </source>
</evidence>
<dbReference type="EMBL" id="CM023480">
    <property type="protein sequence ID" value="KAH7970407.1"/>
    <property type="molecule type" value="Genomic_DNA"/>
</dbReference>
<proteinExistence type="predicted"/>
<gene>
    <name evidence="1" type="ORF">HPB49_006710</name>
</gene>
<sequence>MHKPQIFMVDNQGAITLAKNQITSDKSKHIELKYYFLREKVEEEMLRLQYVESTNNCADLFTKT</sequence>
<organism evidence="1 2">
    <name type="scientific">Dermacentor silvarum</name>
    <name type="common">Tick</name>
    <dbReference type="NCBI Taxonomy" id="543639"/>
    <lineage>
        <taxon>Eukaryota</taxon>
        <taxon>Metazoa</taxon>
        <taxon>Ecdysozoa</taxon>
        <taxon>Arthropoda</taxon>
        <taxon>Chelicerata</taxon>
        <taxon>Arachnida</taxon>
        <taxon>Acari</taxon>
        <taxon>Parasitiformes</taxon>
        <taxon>Ixodida</taxon>
        <taxon>Ixodoidea</taxon>
        <taxon>Ixodidae</taxon>
        <taxon>Rhipicephalinae</taxon>
        <taxon>Dermacentor</taxon>
    </lineage>
</organism>
<name>A0ACB8DIH3_DERSI</name>
<accession>A0ACB8DIH3</accession>
<evidence type="ECO:0000313" key="1">
    <source>
        <dbReference type="EMBL" id="KAH7970407.1"/>
    </source>
</evidence>
<dbReference type="Proteomes" id="UP000821865">
    <property type="component" value="Chromosome 11"/>
</dbReference>
<reference evidence="1" key="1">
    <citation type="submission" date="2020-05" db="EMBL/GenBank/DDBJ databases">
        <title>Large-scale comparative analyses of tick genomes elucidate their genetic diversity and vector capacities.</title>
        <authorList>
            <person name="Jia N."/>
            <person name="Wang J."/>
            <person name="Shi W."/>
            <person name="Du L."/>
            <person name="Sun Y."/>
            <person name="Zhan W."/>
            <person name="Jiang J."/>
            <person name="Wang Q."/>
            <person name="Zhang B."/>
            <person name="Ji P."/>
            <person name="Sakyi L.B."/>
            <person name="Cui X."/>
            <person name="Yuan T."/>
            <person name="Jiang B."/>
            <person name="Yang W."/>
            <person name="Lam T.T.-Y."/>
            <person name="Chang Q."/>
            <person name="Ding S."/>
            <person name="Wang X."/>
            <person name="Zhu J."/>
            <person name="Ruan X."/>
            <person name="Zhao L."/>
            <person name="Wei J."/>
            <person name="Que T."/>
            <person name="Du C."/>
            <person name="Cheng J."/>
            <person name="Dai P."/>
            <person name="Han X."/>
            <person name="Huang E."/>
            <person name="Gao Y."/>
            <person name="Liu J."/>
            <person name="Shao H."/>
            <person name="Ye R."/>
            <person name="Li L."/>
            <person name="Wei W."/>
            <person name="Wang X."/>
            <person name="Wang C."/>
            <person name="Yang T."/>
            <person name="Huo Q."/>
            <person name="Li W."/>
            <person name="Guo W."/>
            <person name="Chen H."/>
            <person name="Zhou L."/>
            <person name="Ni X."/>
            <person name="Tian J."/>
            <person name="Zhou Y."/>
            <person name="Sheng Y."/>
            <person name="Liu T."/>
            <person name="Pan Y."/>
            <person name="Xia L."/>
            <person name="Li J."/>
            <person name="Zhao F."/>
            <person name="Cao W."/>
        </authorList>
    </citation>
    <scope>NUCLEOTIDE SEQUENCE</scope>
    <source>
        <strain evidence="1">Dsil-2018</strain>
    </source>
</reference>
<keyword evidence="2" id="KW-1185">Reference proteome</keyword>
<protein>
    <submittedName>
        <fullName evidence="1">Uncharacterized protein</fullName>
    </submittedName>
</protein>